<dbReference type="Proteomes" id="UP000800040">
    <property type="component" value="Unassembled WGS sequence"/>
</dbReference>
<protein>
    <submittedName>
        <fullName evidence="2">Uncharacterized protein</fullName>
    </submittedName>
</protein>
<accession>A0A6A5JW21</accession>
<dbReference type="EMBL" id="ML975734">
    <property type="protein sequence ID" value="KAF1828049.1"/>
    <property type="molecule type" value="Genomic_DNA"/>
</dbReference>
<organism evidence="2 3">
    <name type="scientific">Decorospora gaudefroyi</name>
    <dbReference type="NCBI Taxonomy" id="184978"/>
    <lineage>
        <taxon>Eukaryota</taxon>
        <taxon>Fungi</taxon>
        <taxon>Dikarya</taxon>
        <taxon>Ascomycota</taxon>
        <taxon>Pezizomycotina</taxon>
        <taxon>Dothideomycetes</taxon>
        <taxon>Pleosporomycetidae</taxon>
        <taxon>Pleosporales</taxon>
        <taxon>Pleosporineae</taxon>
        <taxon>Pleosporaceae</taxon>
        <taxon>Decorospora</taxon>
    </lineage>
</organism>
<dbReference type="AlphaFoldDB" id="A0A6A5JW21"/>
<sequence length="98" mass="10934">MSTYITRLLVQVLRLCLCPLLQYTPFLVCYLKPTSQRQRQRLPRPTKPAGDPPRLPPPFRPPISIPATATARKTPTQGGQAPHATASAELDKQSRTRC</sequence>
<reference evidence="2" key="1">
    <citation type="submission" date="2020-01" db="EMBL/GenBank/DDBJ databases">
        <authorList>
            <consortium name="DOE Joint Genome Institute"/>
            <person name="Haridas S."/>
            <person name="Albert R."/>
            <person name="Binder M."/>
            <person name="Bloem J."/>
            <person name="Labutti K."/>
            <person name="Salamov A."/>
            <person name="Andreopoulos B."/>
            <person name="Baker S.E."/>
            <person name="Barry K."/>
            <person name="Bills G."/>
            <person name="Bluhm B.H."/>
            <person name="Cannon C."/>
            <person name="Castanera R."/>
            <person name="Culley D.E."/>
            <person name="Daum C."/>
            <person name="Ezra D."/>
            <person name="Gonzalez J.B."/>
            <person name="Henrissat B."/>
            <person name="Kuo A."/>
            <person name="Liang C."/>
            <person name="Lipzen A."/>
            <person name="Lutzoni F."/>
            <person name="Magnuson J."/>
            <person name="Mondo S."/>
            <person name="Nolan M."/>
            <person name="Ohm R."/>
            <person name="Pangilinan J."/>
            <person name="Park H.-J."/>
            <person name="Ramirez L."/>
            <person name="Alfaro M."/>
            <person name="Sun H."/>
            <person name="Tritt A."/>
            <person name="Yoshinaga Y."/>
            <person name="Zwiers L.-H."/>
            <person name="Turgeon B.G."/>
            <person name="Goodwin S.B."/>
            <person name="Spatafora J.W."/>
            <person name="Crous P.W."/>
            <person name="Grigoriev I.V."/>
        </authorList>
    </citation>
    <scope>NUCLEOTIDE SEQUENCE</scope>
    <source>
        <strain evidence="2">P77</strain>
    </source>
</reference>
<proteinExistence type="predicted"/>
<feature type="compositionally biased region" description="Basic and acidic residues" evidence="1">
    <location>
        <begin position="89"/>
        <end position="98"/>
    </location>
</feature>
<gene>
    <name evidence="2" type="ORF">BDW02DRAFT_575173</name>
</gene>
<keyword evidence="3" id="KW-1185">Reference proteome</keyword>
<evidence type="ECO:0000313" key="3">
    <source>
        <dbReference type="Proteomes" id="UP000800040"/>
    </source>
</evidence>
<evidence type="ECO:0000256" key="1">
    <source>
        <dbReference type="SAM" id="MobiDB-lite"/>
    </source>
</evidence>
<name>A0A6A5JW21_9PLEO</name>
<evidence type="ECO:0000313" key="2">
    <source>
        <dbReference type="EMBL" id="KAF1828049.1"/>
    </source>
</evidence>
<feature type="region of interest" description="Disordered" evidence="1">
    <location>
        <begin position="35"/>
        <end position="98"/>
    </location>
</feature>
<feature type="compositionally biased region" description="Pro residues" evidence="1">
    <location>
        <begin position="50"/>
        <end position="64"/>
    </location>
</feature>